<evidence type="ECO:0000256" key="1">
    <source>
        <dbReference type="SAM" id="MobiDB-lite"/>
    </source>
</evidence>
<proteinExistence type="predicted"/>
<name>A0ABY7CIE4_9BASI</name>
<reference evidence="2" key="1">
    <citation type="submission" date="2022-10" db="EMBL/GenBank/DDBJ databases">
        <title>Puccinia triticina Genome sequencing and assembly.</title>
        <authorList>
            <person name="Li C."/>
        </authorList>
    </citation>
    <scope>NUCLEOTIDE SEQUENCE</scope>
    <source>
        <strain evidence="2">Pt15</strain>
    </source>
</reference>
<dbReference type="GeneID" id="77807850"/>
<evidence type="ECO:0000313" key="3">
    <source>
        <dbReference type="Proteomes" id="UP001164743"/>
    </source>
</evidence>
<keyword evidence="3" id="KW-1185">Reference proteome</keyword>
<dbReference type="RefSeq" id="XP_053018127.1">
    <property type="nucleotide sequence ID" value="XM_053166955.1"/>
</dbReference>
<gene>
    <name evidence="2" type="ORF">PtA15_2A889</name>
</gene>
<feature type="compositionally biased region" description="Polar residues" evidence="1">
    <location>
        <begin position="7"/>
        <end position="23"/>
    </location>
</feature>
<sequence>MSFVPMSLTQTPTSRRAGTPSNNILTPTRQIYADLAISPIQAELAAQIEIMLESEQSVMIFVRLAALLQRQETQTQGSPGALAAGLANLDTANCKSPTNDKVQIKMSLMA</sequence>
<dbReference type="EMBL" id="CP110422">
    <property type="protein sequence ID" value="WAQ82572.1"/>
    <property type="molecule type" value="Genomic_DNA"/>
</dbReference>
<evidence type="ECO:0000313" key="2">
    <source>
        <dbReference type="EMBL" id="WAQ82572.1"/>
    </source>
</evidence>
<feature type="region of interest" description="Disordered" evidence="1">
    <location>
        <begin position="1"/>
        <end position="23"/>
    </location>
</feature>
<dbReference type="Proteomes" id="UP001164743">
    <property type="component" value="Chromosome 2A"/>
</dbReference>
<organism evidence="2 3">
    <name type="scientific">Puccinia triticina</name>
    <dbReference type="NCBI Taxonomy" id="208348"/>
    <lineage>
        <taxon>Eukaryota</taxon>
        <taxon>Fungi</taxon>
        <taxon>Dikarya</taxon>
        <taxon>Basidiomycota</taxon>
        <taxon>Pucciniomycotina</taxon>
        <taxon>Pucciniomycetes</taxon>
        <taxon>Pucciniales</taxon>
        <taxon>Pucciniaceae</taxon>
        <taxon>Puccinia</taxon>
    </lineage>
</organism>
<accession>A0ABY7CIE4</accession>
<protein>
    <submittedName>
        <fullName evidence="2">Uncharacterized protein</fullName>
    </submittedName>
</protein>